<gene>
    <name evidence="3" type="ORF">POF43_011640</name>
    <name evidence="4" type="ORF">POF50_000065</name>
</gene>
<feature type="domain" description="FMN-binding" evidence="2">
    <location>
        <begin position="61"/>
        <end position="138"/>
    </location>
</feature>
<dbReference type="EMBL" id="JAAGKO020000013">
    <property type="protein sequence ID" value="MDI5963353.1"/>
    <property type="molecule type" value="Genomic_DNA"/>
</dbReference>
<dbReference type="GO" id="GO:0016020">
    <property type="term" value="C:membrane"/>
    <property type="evidence" value="ECO:0007669"/>
    <property type="project" value="InterPro"/>
</dbReference>
<dbReference type="Pfam" id="PF04205">
    <property type="entry name" value="FMN_bind"/>
    <property type="match status" value="1"/>
</dbReference>
<evidence type="ECO:0000259" key="2">
    <source>
        <dbReference type="SMART" id="SM00900"/>
    </source>
</evidence>
<proteinExistence type="predicted"/>
<feature type="compositionally biased region" description="Low complexity" evidence="1">
    <location>
        <begin position="38"/>
        <end position="49"/>
    </location>
</feature>
<evidence type="ECO:0000313" key="5">
    <source>
        <dbReference type="Proteomes" id="UP001156398"/>
    </source>
</evidence>
<dbReference type="Gene3D" id="3.90.1010.20">
    <property type="match status" value="1"/>
</dbReference>
<accession>A0AA90H2N6</accession>
<dbReference type="AlphaFoldDB" id="A0AA90H2N6"/>
<evidence type="ECO:0000313" key="3">
    <source>
        <dbReference type="EMBL" id="MDI5963353.1"/>
    </source>
</evidence>
<dbReference type="RefSeq" id="WP_271318741.1">
    <property type="nucleotide sequence ID" value="NZ_JAAGKO020000013.1"/>
</dbReference>
<dbReference type="GO" id="GO:0010181">
    <property type="term" value="F:FMN binding"/>
    <property type="evidence" value="ECO:0007669"/>
    <property type="project" value="InterPro"/>
</dbReference>
<protein>
    <submittedName>
        <fullName evidence="4">FMN-binding protein</fullName>
    </submittedName>
</protein>
<dbReference type="EMBL" id="JABXJJ020000001">
    <property type="protein sequence ID" value="MDI5967760.1"/>
    <property type="molecule type" value="Genomic_DNA"/>
</dbReference>
<name>A0AA90H2N6_9ACTN</name>
<keyword evidence="5" id="KW-1185">Reference proteome</keyword>
<evidence type="ECO:0000256" key="1">
    <source>
        <dbReference type="SAM" id="MobiDB-lite"/>
    </source>
</evidence>
<dbReference type="Proteomes" id="UP001156398">
    <property type="component" value="Unassembled WGS sequence"/>
</dbReference>
<evidence type="ECO:0000313" key="4">
    <source>
        <dbReference type="EMBL" id="MDI5967760.1"/>
    </source>
</evidence>
<dbReference type="SMART" id="SM00900">
    <property type="entry name" value="FMN_bind"/>
    <property type="match status" value="1"/>
</dbReference>
<dbReference type="InterPro" id="IPR007329">
    <property type="entry name" value="FMN-bd"/>
</dbReference>
<reference evidence="4 5" key="1">
    <citation type="submission" date="2023-05" db="EMBL/GenBank/DDBJ databases">
        <title>Streptantibioticus silvisoli sp. nov., acidotolerant actinomycetes 1 from pine litter.</title>
        <authorList>
            <person name="Swiecimska M."/>
            <person name="Golinska P."/>
            <person name="Sangal V."/>
            <person name="Wachnowicz B."/>
            <person name="Goodfellow M."/>
        </authorList>
    </citation>
    <scope>NUCLEOTIDE SEQUENCE</scope>
    <source>
        <strain evidence="4">SL13</strain>
        <strain evidence="3 5">SL54</strain>
    </source>
</reference>
<sequence>MRRAVSTAVLTTAGVVVLLSLKPHHSTVLLSVPPVPGASSPGRAAGPPRDGTFTGAAVRTPYGPVRVAAVVRGGRLVAVRVIQVPSGTGRDQQIAGYAVPRLAREAIGADSARIDAVSGASYTSQGYIDSLQSALDRADG</sequence>
<comment type="caution">
    <text evidence="4">The sequence shown here is derived from an EMBL/GenBank/DDBJ whole genome shotgun (WGS) entry which is preliminary data.</text>
</comment>
<organism evidence="4">
    <name type="scientific">Streptantibioticus silvisoli</name>
    <dbReference type="NCBI Taxonomy" id="2705255"/>
    <lineage>
        <taxon>Bacteria</taxon>
        <taxon>Bacillati</taxon>
        <taxon>Actinomycetota</taxon>
        <taxon>Actinomycetes</taxon>
        <taxon>Kitasatosporales</taxon>
        <taxon>Streptomycetaceae</taxon>
        <taxon>Streptantibioticus</taxon>
    </lineage>
</organism>
<feature type="region of interest" description="Disordered" evidence="1">
    <location>
        <begin position="38"/>
        <end position="57"/>
    </location>
</feature>